<dbReference type="AlphaFoldDB" id="M0BA14"/>
<sequence length="150" mass="15815">MVPEFTLLGASLALGVSFGLLAHEGTHAVALHLSGVPYRVKILPHRDGHPIRWLTRTPWAVVLPAPRPATPTWALQLGALAPLLLAVPLFTLAALGHTPTAASPVQLSFALGWFACALPSPQDFSVAFYADRALESVALDGTESGTGTHR</sequence>
<dbReference type="OrthoDB" id="204561at2157"/>
<keyword evidence="2" id="KW-1185">Reference proteome</keyword>
<proteinExistence type="predicted"/>
<organism evidence="1 2">
    <name type="scientific">Halovivax asiaticus JCM 14624</name>
    <dbReference type="NCBI Taxonomy" id="1227490"/>
    <lineage>
        <taxon>Archaea</taxon>
        <taxon>Methanobacteriati</taxon>
        <taxon>Methanobacteriota</taxon>
        <taxon>Stenosarchaea group</taxon>
        <taxon>Halobacteria</taxon>
        <taxon>Halobacteriales</taxon>
        <taxon>Natrialbaceae</taxon>
        <taxon>Halovivax</taxon>
    </lineage>
</organism>
<name>M0BA14_9EURY</name>
<evidence type="ECO:0000313" key="2">
    <source>
        <dbReference type="Proteomes" id="UP000011560"/>
    </source>
</evidence>
<evidence type="ECO:0000313" key="1">
    <source>
        <dbReference type="EMBL" id="ELZ07128.1"/>
    </source>
</evidence>
<gene>
    <name evidence="1" type="ORF">C479_15132</name>
</gene>
<protein>
    <recommendedName>
        <fullName evidence="3">Site-2 protease family protein</fullName>
    </recommendedName>
</protein>
<evidence type="ECO:0008006" key="3">
    <source>
        <dbReference type="Google" id="ProtNLM"/>
    </source>
</evidence>
<dbReference type="EMBL" id="AOIQ01000023">
    <property type="protein sequence ID" value="ELZ07128.1"/>
    <property type="molecule type" value="Genomic_DNA"/>
</dbReference>
<dbReference type="STRING" id="1227490.C479_15132"/>
<comment type="caution">
    <text evidence="1">The sequence shown here is derived from an EMBL/GenBank/DDBJ whole genome shotgun (WGS) entry which is preliminary data.</text>
</comment>
<dbReference type="Proteomes" id="UP000011560">
    <property type="component" value="Unassembled WGS sequence"/>
</dbReference>
<reference evidence="1 2" key="1">
    <citation type="journal article" date="2014" name="PLoS Genet.">
        <title>Phylogenetically driven sequencing of extremely halophilic archaea reveals strategies for static and dynamic osmo-response.</title>
        <authorList>
            <person name="Becker E.A."/>
            <person name="Seitzer P.M."/>
            <person name="Tritt A."/>
            <person name="Larsen D."/>
            <person name="Krusor M."/>
            <person name="Yao A.I."/>
            <person name="Wu D."/>
            <person name="Madern D."/>
            <person name="Eisen J.A."/>
            <person name="Darling A.E."/>
            <person name="Facciotti M.T."/>
        </authorList>
    </citation>
    <scope>NUCLEOTIDE SEQUENCE [LARGE SCALE GENOMIC DNA]</scope>
    <source>
        <strain evidence="1 2">JCM 14624</strain>
    </source>
</reference>
<accession>M0BA14</accession>
<dbReference type="RefSeq" id="WP_007704474.1">
    <property type="nucleotide sequence ID" value="NZ_AOIQ01000023.1"/>
</dbReference>